<evidence type="ECO:0000313" key="1">
    <source>
        <dbReference type="EMBL" id="OJD10233.1"/>
    </source>
</evidence>
<keyword evidence="2" id="KW-1185">Reference proteome</keyword>
<sequence length="144" mass="16813">MKAVTRVYNNNDTKPPPVTPMVREPIIRQLTHPELVKKVRGIHYSLVVIELLCQEEDSKIKDLQKLTNPQYAYLIKCHQTLLCEHYDLYLSSQHFIACAEILGLAAKHQVPFQVLEHMIEFIHHAFNMLVLILETVPRFKSVWL</sequence>
<comment type="caution">
    <text evidence="1">The sequence shown here is derived from an EMBL/GenBank/DDBJ whole genome shotgun (WGS) entry which is preliminary data.</text>
</comment>
<organism evidence="1 2">
    <name type="scientific">Emergomyces pasteurianus Ep9510</name>
    <dbReference type="NCBI Taxonomy" id="1447872"/>
    <lineage>
        <taxon>Eukaryota</taxon>
        <taxon>Fungi</taxon>
        <taxon>Dikarya</taxon>
        <taxon>Ascomycota</taxon>
        <taxon>Pezizomycotina</taxon>
        <taxon>Eurotiomycetes</taxon>
        <taxon>Eurotiomycetidae</taxon>
        <taxon>Onygenales</taxon>
        <taxon>Ajellomycetaceae</taxon>
        <taxon>Emergomyces</taxon>
    </lineage>
</organism>
<dbReference type="VEuPathDB" id="FungiDB:AJ78_08674"/>
<dbReference type="Proteomes" id="UP000182235">
    <property type="component" value="Unassembled WGS sequence"/>
</dbReference>
<dbReference type="STRING" id="1447872.A0A1J9P094"/>
<gene>
    <name evidence="1" type="ORF">AJ78_08674</name>
</gene>
<evidence type="ECO:0000313" key="2">
    <source>
        <dbReference type="Proteomes" id="UP000182235"/>
    </source>
</evidence>
<name>A0A1J9P094_9EURO</name>
<accession>A0A1J9P094</accession>
<proteinExistence type="predicted"/>
<dbReference type="OrthoDB" id="4180531at2759"/>
<protein>
    <submittedName>
        <fullName evidence="1">Uncharacterized protein</fullName>
    </submittedName>
</protein>
<dbReference type="AlphaFoldDB" id="A0A1J9P094"/>
<dbReference type="EMBL" id="LGRN01000880">
    <property type="protein sequence ID" value="OJD10233.1"/>
    <property type="molecule type" value="Genomic_DNA"/>
</dbReference>
<reference evidence="1 2" key="1">
    <citation type="submission" date="2015-07" db="EMBL/GenBank/DDBJ databases">
        <title>Emmonsia species relationships and genome sequence.</title>
        <authorList>
            <consortium name="The Broad Institute Genomics Platform"/>
            <person name="Cuomo C.A."/>
            <person name="Munoz J.F."/>
            <person name="Imamovic A."/>
            <person name="Priest M.E."/>
            <person name="Young S."/>
            <person name="Clay O.K."/>
            <person name="McEwen J.G."/>
        </authorList>
    </citation>
    <scope>NUCLEOTIDE SEQUENCE [LARGE SCALE GENOMIC DNA]</scope>
    <source>
        <strain evidence="1 2">UAMH 9510</strain>
    </source>
</reference>